<dbReference type="InterPro" id="IPR015421">
    <property type="entry name" value="PyrdxlP-dep_Trfase_major"/>
</dbReference>
<dbReference type="PANTHER" id="PTHR46383">
    <property type="entry name" value="ASPARTATE AMINOTRANSFERASE"/>
    <property type="match status" value="1"/>
</dbReference>
<keyword evidence="3 6" id="KW-0032">Aminotransferase</keyword>
<evidence type="ECO:0000256" key="5">
    <source>
        <dbReference type="ARBA" id="ARBA00022898"/>
    </source>
</evidence>
<comment type="similarity">
    <text evidence="2 6">Belongs to the class-I pyridoxal-phosphate-dependent aminotransferase family.</text>
</comment>
<dbReference type="AlphaFoldDB" id="A0A0W8IAW6"/>
<accession>A0A0W8IAW6</accession>
<evidence type="ECO:0000256" key="3">
    <source>
        <dbReference type="ARBA" id="ARBA00022576"/>
    </source>
</evidence>
<name>A0A0W8IAW6_9MICO</name>
<dbReference type="InterPro" id="IPR004839">
    <property type="entry name" value="Aminotransferase_I/II_large"/>
</dbReference>
<comment type="cofactor">
    <cofactor evidence="1 6">
        <name>pyridoxal 5'-phosphate</name>
        <dbReference type="ChEBI" id="CHEBI:597326"/>
    </cofactor>
</comment>
<dbReference type="InterPro" id="IPR004838">
    <property type="entry name" value="NHTrfase_class1_PyrdxlP-BS"/>
</dbReference>
<evidence type="ECO:0000256" key="1">
    <source>
        <dbReference type="ARBA" id="ARBA00001933"/>
    </source>
</evidence>
<protein>
    <recommendedName>
        <fullName evidence="6">Aminotransferase</fullName>
        <ecNumber evidence="6">2.6.1.-</ecNumber>
    </recommendedName>
</protein>
<organism evidence="8 9">
    <name type="scientific">Serinicoccus chungangensis</name>
    <dbReference type="NCBI Taxonomy" id="767452"/>
    <lineage>
        <taxon>Bacteria</taxon>
        <taxon>Bacillati</taxon>
        <taxon>Actinomycetota</taxon>
        <taxon>Actinomycetes</taxon>
        <taxon>Micrococcales</taxon>
        <taxon>Ornithinimicrobiaceae</taxon>
        <taxon>Serinicoccus</taxon>
    </lineage>
</organism>
<dbReference type="Gene3D" id="3.40.640.10">
    <property type="entry name" value="Type I PLP-dependent aspartate aminotransferase-like (Major domain)"/>
    <property type="match status" value="1"/>
</dbReference>
<dbReference type="CDD" id="cd00609">
    <property type="entry name" value="AAT_like"/>
    <property type="match status" value="1"/>
</dbReference>
<dbReference type="Proteomes" id="UP000054837">
    <property type="component" value="Unassembled WGS sequence"/>
</dbReference>
<dbReference type="GO" id="GO:0008483">
    <property type="term" value="F:transaminase activity"/>
    <property type="evidence" value="ECO:0007669"/>
    <property type="project" value="UniProtKB-KW"/>
</dbReference>
<dbReference type="SUPFAM" id="SSF53383">
    <property type="entry name" value="PLP-dependent transferases"/>
    <property type="match status" value="1"/>
</dbReference>
<evidence type="ECO:0000256" key="4">
    <source>
        <dbReference type="ARBA" id="ARBA00022679"/>
    </source>
</evidence>
<keyword evidence="4 6" id="KW-0808">Transferase</keyword>
<evidence type="ECO:0000259" key="7">
    <source>
        <dbReference type="Pfam" id="PF00155"/>
    </source>
</evidence>
<evidence type="ECO:0000256" key="2">
    <source>
        <dbReference type="ARBA" id="ARBA00007441"/>
    </source>
</evidence>
<dbReference type="InterPro" id="IPR015424">
    <property type="entry name" value="PyrdxlP-dep_Trfase"/>
</dbReference>
<reference evidence="8 9" key="1">
    <citation type="submission" date="2015-12" db="EMBL/GenBank/DDBJ databases">
        <title>Serinicoccus chungangenesis strain CD08_5 genome sequencing and assembly.</title>
        <authorList>
            <person name="Chander A.M."/>
            <person name="Kaur G."/>
            <person name="Nair G.R."/>
            <person name="Dhawan D.K."/>
            <person name="Kochhar R.K."/>
            <person name="Mayilraj S."/>
            <person name="Bhadada S.K."/>
        </authorList>
    </citation>
    <scope>NUCLEOTIDE SEQUENCE [LARGE SCALE GENOMIC DNA]</scope>
    <source>
        <strain evidence="8 9">CD08_5</strain>
    </source>
</reference>
<evidence type="ECO:0000313" key="9">
    <source>
        <dbReference type="Proteomes" id="UP000054837"/>
    </source>
</evidence>
<comment type="caution">
    <text evidence="8">The sequence shown here is derived from an EMBL/GenBank/DDBJ whole genome shotgun (WGS) entry which is preliminary data.</text>
</comment>
<dbReference type="EC" id="2.6.1.-" evidence="6"/>
<evidence type="ECO:0000313" key="8">
    <source>
        <dbReference type="EMBL" id="KUG57111.1"/>
    </source>
</evidence>
<dbReference type="PANTHER" id="PTHR46383:SF1">
    <property type="entry name" value="ASPARTATE AMINOTRANSFERASE"/>
    <property type="match status" value="1"/>
</dbReference>
<sequence>MAGQGLSPIRRMALGAPPDAINLGLGEPGWPLPTGQAVRPDEGPADLSYGPNTSDPALVAAIAGYAQARGSDTVGPDGVMVTAGSQAALFALFQAYAEPGSAVLVPDPGFVAYPTLARLCGATPVGYPLRPDGDLDAEALLAVLGEHGHTSLVVLNHPANPTGGLASADALQRVAEACAERDVLLVSDEVYAELWVDEPPASLRDVTDTGVVLGSMSKAFGAPGLRIGWATGEPEVLAPARLVHNAMTTAPSRLSQRAALALLGAAGEVLPAAREQLRLRWDAVERLAPGGNGHSFLGDGHHIPMSRTATRAGFYLWLALPHDLDDDSTSRDDPAVTEAFALRLRDEAGVTTIPGTAFGPRGAGFLRVSLGGPVDALEEGLRRLAPWWKA</sequence>
<proteinExistence type="inferred from homology"/>
<dbReference type="EMBL" id="LQBL01000008">
    <property type="protein sequence ID" value="KUG57111.1"/>
    <property type="molecule type" value="Genomic_DNA"/>
</dbReference>
<dbReference type="STRING" id="767452.AVL62_15065"/>
<keyword evidence="9" id="KW-1185">Reference proteome</keyword>
<dbReference type="PROSITE" id="PS00105">
    <property type="entry name" value="AA_TRANSFER_CLASS_1"/>
    <property type="match status" value="1"/>
</dbReference>
<dbReference type="GO" id="GO:0030170">
    <property type="term" value="F:pyridoxal phosphate binding"/>
    <property type="evidence" value="ECO:0007669"/>
    <property type="project" value="InterPro"/>
</dbReference>
<evidence type="ECO:0000256" key="6">
    <source>
        <dbReference type="RuleBase" id="RU000481"/>
    </source>
</evidence>
<dbReference type="Pfam" id="PF00155">
    <property type="entry name" value="Aminotran_1_2"/>
    <property type="match status" value="1"/>
</dbReference>
<gene>
    <name evidence="8" type="ORF">AVL62_15065</name>
</gene>
<feature type="domain" description="Aminotransferase class I/classII large" evidence="7">
    <location>
        <begin position="41"/>
        <end position="384"/>
    </location>
</feature>
<dbReference type="GO" id="GO:0006520">
    <property type="term" value="P:amino acid metabolic process"/>
    <property type="evidence" value="ECO:0007669"/>
    <property type="project" value="InterPro"/>
</dbReference>
<keyword evidence="5" id="KW-0663">Pyridoxal phosphate</keyword>
<dbReference type="InterPro" id="IPR050596">
    <property type="entry name" value="AspAT/PAT-like"/>
</dbReference>